<feature type="transmembrane region" description="Helical" evidence="1">
    <location>
        <begin position="62"/>
        <end position="83"/>
    </location>
</feature>
<dbReference type="Proteomes" id="UP001556367">
    <property type="component" value="Unassembled WGS sequence"/>
</dbReference>
<organism evidence="2 3">
    <name type="scientific">Hohenbuehelia grisea</name>
    <dbReference type="NCBI Taxonomy" id="104357"/>
    <lineage>
        <taxon>Eukaryota</taxon>
        <taxon>Fungi</taxon>
        <taxon>Dikarya</taxon>
        <taxon>Basidiomycota</taxon>
        <taxon>Agaricomycotina</taxon>
        <taxon>Agaricomycetes</taxon>
        <taxon>Agaricomycetidae</taxon>
        <taxon>Agaricales</taxon>
        <taxon>Pleurotineae</taxon>
        <taxon>Pleurotaceae</taxon>
        <taxon>Hohenbuehelia</taxon>
    </lineage>
</organism>
<sequence>MSVHLDSSWTPAESPRQLLNERTWLAGYALAGFGYGVVTVLTAMCSRSLYRSIQPSNRTQRVVLLVFVAVIFVAASLFIIGTAKMTELSFVTYRLYPGGPAAFEIEMFSLPIDVLAVTPIVFSNWLCDGLLCWRCMVIYSNITYARWLSRVVPLLLYLSEIGMGILWIAQISAPNSSLWSSTVVNTINFTTPYFWIGFSLNILATAAIVGRLLMHRRNISHAMGGNYGLQYVSLAAIIVESALLYSAFLLMFLVPYTMDHPVQNAFLQLFGEAQMIPTLLIVHRVASGEAWSNSLNATGLSTNSDSLNSIRMQPININIAHVEAGPSTPASSFKVGNRVV</sequence>
<feature type="transmembrane region" description="Helical" evidence="1">
    <location>
        <begin position="114"/>
        <end position="133"/>
    </location>
</feature>
<feature type="transmembrane region" description="Helical" evidence="1">
    <location>
        <begin position="25"/>
        <end position="50"/>
    </location>
</feature>
<gene>
    <name evidence="2" type="ORF">HGRIS_003428</name>
</gene>
<keyword evidence="1" id="KW-0812">Transmembrane</keyword>
<evidence type="ECO:0000313" key="3">
    <source>
        <dbReference type="Proteomes" id="UP001556367"/>
    </source>
</evidence>
<feature type="transmembrane region" description="Helical" evidence="1">
    <location>
        <begin position="193"/>
        <end position="213"/>
    </location>
</feature>
<comment type="caution">
    <text evidence="2">The sequence shown here is derived from an EMBL/GenBank/DDBJ whole genome shotgun (WGS) entry which is preliminary data.</text>
</comment>
<name>A0ABR3JGB8_9AGAR</name>
<keyword evidence="1" id="KW-1133">Transmembrane helix</keyword>
<protein>
    <submittedName>
        <fullName evidence="2">Uncharacterized protein</fullName>
    </submittedName>
</protein>
<reference evidence="3" key="1">
    <citation type="submission" date="2024-06" db="EMBL/GenBank/DDBJ databases">
        <title>Multi-omics analyses provide insights into the biosynthesis of the anticancer antibiotic pleurotin in Hohenbuehelia grisea.</title>
        <authorList>
            <person name="Weaver J.A."/>
            <person name="Alberti F."/>
        </authorList>
    </citation>
    <scope>NUCLEOTIDE SEQUENCE [LARGE SCALE GENOMIC DNA]</scope>
    <source>
        <strain evidence="3">T-177</strain>
    </source>
</reference>
<evidence type="ECO:0000256" key="1">
    <source>
        <dbReference type="SAM" id="Phobius"/>
    </source>
</evidence>
<accession>A0ABR3JGB8</accession>
<feature type="transmembrane region" description="Helical" evidence="1">
    <location>
        <begin position="154"/>
        <end position="173"/>
    </location>
</feature>
<dbReference type="EMBL" id="JASNQZ010000007">
    <property type="protein sequence ID" value="KAL0954452.1"/>
    <property type="molecule type" value="Genomic_DNA"/>
</dbReference>
<keyword evidence="3" id="KW-1185">Reference proteome</keyword>
<keyword evidence="1" id="KW-0472">Membrane</keyword>
<evidence type="ECO:0000313" key="2">
    <source>
        <dbReference type="EMBL" id="KAL0954452.1"/>
    </source>
</evidence>
<feature type="transmembrane region" description="Helical" evidence="1">
    <location>
        <begin position="234"/>
        <end position="258"/>
    </location>
</feature>
<proteinExistence type="predicted"/>